<dbReference type="InterPro" id="IPR050309">
    <property type="entry name" value="Type-B_Carboxylest/Lipase"/>
</dbReference>
<dbReference type="Proteomes" id="UP000750502">
    <property type="component" value="Unassembled WGS sequence"/>
</dbReference>
<dbReference type="InterPro" id="IPR029058">
    <property type="entry name" value="AB_hydrolase_fold"/>
</dbReference>
<evidence type="ECO:0000259" key="2">
    <source>
        <dbReference type="Pfam" id="PF00135"/>
    </source>
</evidence>
<reference evidence="3" key="2">
    <citation type="submission" date="2020-10" db="EMBL/GenBank/DDBJ databases">
        <authorList>
            <person name="Peck L.D."/>
            <person name="Nowell R.W."/>
            <person name="Flood J."/>
            <person name="Ryan M.J."/>
            <person name="Barraclough T.G."/>
        </authorList>
    </citation>
    <scope>NUCLEOTIDE SEQUENCE</scope>
    <source>
        <strain evidence="3">IMI 127659i</strain>
    </source>
</reference>
<reference evidence="3" key="1">
    <citation type="journal article" date="2020" name="bioRxiv">
        <title>Historical genomics reveals the evolutionary mechanisms behind multiple outbreaks of the host-specific coffee wilt pathogen Fusarium xylarioides.</title>
        <authorList>
            <person name="Peck D."/>
            <person name="Nowell R.W."/>
            <person name="Flood J."/>
            <person name="Ryan M.J."/>
            <person name="Barraclough T.G."/>
        </authorList>
    </citation>
    <scope>NUCLEOTIDE SEQUENCE</scope>
    <source>
        <strain evidence="3">IMI 127659i</strain>
    </source>
</reference>
<dbReference type="Gene3D" id="3.40.50.1820">
    <property type="entry name" value="alpha/beta hydrolase"/>
    <property type="match status" value="2"/>
</dbReference>
<dbReference type="PANTHER" id="PTHR11559">
    <property type="entry name" value="CARBOXYLESTERASE"/>
    <property type="match status" value="1"/>
</dbReference>
<keyword evidence="4" id="KW-1185">Reference proteome</keyword>
<organism evidence="3 4">
    <name type="scientific">Fusarium xylarioides</name>
    <dbReference type="NCBI Taxonomy" id="221167"/>
    <lineage>
        <taxon>Eukaryota</taxon>
        <taxon>Fungi</taxon>
        <taxon>Dikarya</taxon>
        <taxon>Ascomycota</taxon>
        <taxon>Pezizomycotina</taxon>
        <taxon>Sordariomycetes</taxon>
        <taxon>Hypocreomycetidae</taxon>
        <taxon>Hypocreales</taxon>
        <taxon>Nectriaceae</taxon>
        <taxon>Fusarium</taxon>
        <taxon>Fusarium fujikuroi species complex</taxon>
    </lineage>
</organism>
<feature type="domain" description="Carboxylesterase type B" evidence="2">
    <location>
        <begin position="28"/>
        <end position="167"/>
    </location>
</feature>
<feature type="chain" id="PRO_5041112551" description="Carboxylesterase type B domain-containing protein" evidence="1">
    <location>
        <begin position="17"/>
        <end position="349"/>
    </location>
</feature>
<dbReference type="Pfam" id="PF00135">
    <property type="entry name" value="COesterase"/>
    <property type="match status" value="1"/>
</dbReference>
<sequence>MMRFVGKMFFINAGWALSHHPQTTSVPLVTVRNCTYSGVYNSQYNQYYFLGAPFSQPPVRFSIAQGLNTTWDGIRTANEHPVHRYGYGYDQDGFGQSEDCLYLNIVRPAGLHDDGLPVAAWIHGGLEMGGATDPRYNLSFIVEQSVTLGKPVIGVSLNYRLSAFGFLVGVLNNDEELRSGIKGMMIPYEVEKTTGKTRDELVDELLELYPNDQSIGIPSLEIWPHVFQPGDDYAKDLGLQYRRFNAISGDFVMHYQRRRANEAWAKHGVPSYAYHFNIMPNGHRPQGGVAFVFHNINGDGYDTNPFGGNGTYPADAKAMSKTISTAWINFVNGLDPNEDSAPDVFNGNK</sequence>
<dbReference type="InterPro" id="IPR019819">
    <property type="entry name" value="Carboxylesterase_B_CS"/>
</dbReference>
<dbReference type="PROSITE" id="PS00941">
    <property type="entry name" value="CARBOXYLESTERASE_B_2"/>
    <property type="match status" value="1"/>
</dbReference>
<evidence type="ECO:0000313" key="3">
    <source>
        <dbReference type="EMBL" id="KAG5769107.1"/>
    </source>
</evidence>
<name>A0A9P7L8K6_9HYPO</name>
<dbReference type="EMBL" id="JADFTT010000085">
    <property type="protein sequence ID" value="KAG5769107.1"/>
    <property type="molecule type" value="Genomic_DNA"/>
</dbReference>
<evidence type="ECO:0000256" key="1">
    <source>
        <dbReference type="SAM" id="SignalP"/>
    </source>
</evidence>
<keyword evidence="1" id="KW-0732">Signal</keyword>
<dbReference type="OrthoDB" id="408631at2759"/>
<protein>
    <recommendedName>
        <fullName evidence="2">Carboxylesterase type B domain-containing protein</fullName>
    </recommendedName>
</protein>
<feature type="signal peptide" evidence="1">
    <location>
        <begin position="1"/>
        <end position="16"/>
    </location>
</feature>
<evidence type="ECO:0000313" key="4">
    <source>
        <dbReference type="Proteomes" id="UP000750502"/>
    </source>
</evidence>
<dbReference type="AlphaFoldDB" id="A0A9P7L8K6"/>
<accession>A0A9P7L8K6</accession>
<gene>
    <name evidence="3" type="ORF">H9Q72_003528</name>
</gene>
<dbReference type="SUPFAM" id="SSF53474">
    <property type="entry name" value="alpha/beta-Hydrolases"/>
    <property type="match status" value="1"/>
</dbReference>
<proteinExistence type="predicted"/>
<comment type="caution">
    <text evidence="3">The sequence shown here is derived from an EMBL/GenBank/DDBJ whole genome shotgun (WGS) entry which is preliminary data.</text>
</comment>
<dbReference type="InterPro" id="IPR002018">
    <property type="entry name" value="CarbesteraseB"/>
</dbReference>